<dbReference type="EMBL" id="SMSJ01000012">
    <property type="protein sequence ID" value="TDH62309.1"/>
    <property type="molecule type" value="Genomic_DNA"/>
</dbReference>
<name>A0A4R5QHT5_9PROT</name>
<reference evidence="1 2" key="1">
    <citation type="journal article" date="2016" name="J. Microbiol.">
        <title>Dankookia rubra gen. nov., sp. nov., an alphaproteobacterium isolated from sediment of a shallow stream.</title>
        <authorList>
            <person name="Kim W.H."/>
            <person name="Kim D.H."/>
            <person name="Kang K."/>
            <person name="Ahn T.Y."/>
        </authorList>
    </citation>
    <scope>NUCLEOTIDE SEQUENCE [LARGE SCALE GENOMIC DNA]</scope>
    <source>
        <strain evidence="1 2">JCM30602</strain>
    </source>
</reference>
<evidence type="ECO:0000313" key="2">
    <source>
        <dbReference type="Proteomes" id="UP000295096"/>
    </source>
</evidence>
<dbReference type="NCBIfam" id="TIGR04255">
    <property type="entry name" value="sporadTIGR04255"/>
    <property type="match status" value="1"/>
</dbReference>
<dbReference type="AlphaFoldDB" id="A0A4R5QHT5"/>
<dbReference type="OrthoDB" id="7107919at2"/>
<organism evidence="1 2">
    <name type="scientific">Dankookia rubra</name>
    <dbReference type="NCBI Taxonomy" id="1442381"/>
    <lineage>
        <taxon>Bacteria</taxon>
        <taxon>Pseudomonadati</taxon>
        <taxon>Pseudomonadota</taxon>
        <taxon>Alphaproteobacteria</taxon>
        <taxon>Acetobacterales</taxon>
        <taxon>Roseomonadaceae</taxon>
        <taxon>Dankookia</taxon>
    </lineage>
</organism>
<evidence type="ECO:0000313" key="1">
    <source>
        <dbReference type="EMBL" id="TDH62309.1"/>
    </source>
</evidence>
<dbReference type="InterPro" id="IPR026349">
    <property type="entry name" value="CHP04255"/>
</dbReference>
<gene>
    <name evidence="1" type="ORF">E2C06_11880</name>
</gene>
<comment type="caution">
    <text evidence="1">The sequence shown here is derived from an EMBL/GenBank/DDBJ whole genome shotgun (WGS) entry which is preliminary data.</text>
</comment>
<keyword evidence="2" id="KW-1185">Reference proteome</keyword>
<protein>
    <submittedName>
        <fullName evidence="1">TIGR04255 family protein</fullName>
    </submittedName>
</protein>
<proteinExistence type="predicted"/>
<dbReference type="Proteomes" id="UP000295096">
    <property type="component" value="Unassembled WGS sequence"/>
</dbReference>
<sequence length="271" mass="30436">MERLKFAPLRYSLALVRFPRLLNMEQHVGNFQEQIRHRYPLVDEHMNQGVLAEVGPEGVRFNQVFDKLWQFADPERAYAVVLGPDFLLVHAGTAYEGHGPFLDRLRDAVSALVETPGMGITHATALGLRVINLVEPRAGMAETVTEYLRPWALPTAAADMGDSAIEMREGAYLASFATPHGALRFQAWRRPEGSFPADLASAFVQSNGWMPQVDAKDFVILDIDHFTPLEPPVELDPVALRGKFERLYLSLRKVFEAAATPHAFEIWGREE</sequence>
<dbReference type="RefSeq" id="WP_133288826.1">
    <property type="nucleotide sequence ID" value="NZ_SMSJ01000012.1"/>
</dbReference>
<accession>A0A4R5QHT5</accession>